<dbReference type="CDD" id="cd02947">
    <property type="entry name" value="TRX_family"/>
    <property type="match status" value="1"/>
</dbReference>
<evidence type="ECO:0000256" key="3">
    <source>
        <dbReference type="SAM" id="MobiDB-lite"/>
    </source>
</evidence>
<keyword evidence="2" id="KW-1015">Disulfide bond</keyword>
<feature type="region of interest" description="Disordered" evidence="3">
    <location>
        <begin position="143"/>
        <end position="166"/>
    </location>
</feature>
<sequence length="166" mass="18359">MPTGLFRPFQRIAISSLPSALRSFHSTSPNMVVHNVRSAEEFNTIIKEKPFVLVDAFATWCGPCKTMAPALLKHSEDSANKGIHFIKIDVDELPDVSQELNIRSMPTFIIFNNGKRAQEVVGANLKGLRNLVETVAPEALEEVTKAEEAKKKAEEAKKKAEEAKEG</sequence>
<dbReference type="InterPro" id="IPR036249">
    <property type="entry name" value="Thioredoxin-like_sf"/>
</dbReference>
<name>A0A1G4BGM6_9PEZI</name>
<dbReference type="AlphaFoldDB" id="A0A1G4BGM6"/>
<dbReference type="RefSeq" id="XP_022477641.1">
    <property type="nucleotide sequence ID" value="XM_022615896.1"/>
</dbReference>
<evidence type="ECO:0000256" key="1">
    <source>
        <dbReference type="ARBA" id="ARBA00008987"/>
    </source>
</evidence>
<feature type="domain" description="Thioredoxin" evidence="4">
    <location>
        <begin position="22"/>
        <end position="145"/>
    </location>
</feature>
<dbReference type="OrthoDB" id="10263751at2759"/>
<comment type="similarity">
    <text evidence="1">Belongs to the thioredoxin family.</text>
</comment>
<gene>
    <name evidence="5" type="ORF">CORC01_04248</name>
</gene>
<reference evidence="5 6" key="1">
    <citation type="submission" date="2016-09" db="EMBL/GenBank/DDBJ databases">
        <authorList>
            <person name="Capua I."/>
            <person name="De Benedictis P."/>
            <person name="Joannis T."/>
            <person name="Lombin L.H."/>
            <person name="Cattoli G."/>
        </authorList>
    </citation>
    <scope>NUCLEOTIDE SEQUENCE [LARGE SCALE GENOMIC DNA]</scope>
    <source>
        <strain evidence="5 6">IMI 309357</strain>
    </source>
</reference>
<dbReference type="Pfam" id="PF00085">
    <property type="entry name" value="Thioredoxin"/>
    <property type="match status" value="1"/>
</dbReference>
<dbReference type="Gene3D" id="3.40.30.10">
    <property type="entry name" value="Glutaredoxin"/>
    <property type="match status" value="1"/>
</dbReference>
<dbReference type="EMBL" id="MJBS01000027">
    <property type="protein sequence ID" value="OHF00498.1"/>
    <property type="molecule type" value="Genomic_DNA"/>
</dbReference>
<evidence type="ECO:0000313" key="6">
    <source>
        <dbReference type="Proteomes" id="UP000176998"/>
    </source>
</evidence>
<comment type="caution">
    <text evidence="5">The sequence shown here is derived from an EMBL/GenBank/DDBJ whole genome shotgun (WGS) entry which is preliminary data.</text>
</comment>
<dbReference type="PRINTS" id="PR00421">
    <property type="entry name" value="THIOREDOXIN"/>
</dbReference>
<dbReference type="InterPro" id="IPR013766">
    <property type="entry name" value="Thioredoxin_domain"/>
</dbReference>
<dbReference type="Proteomes" id="UP000176998">
    <property type="component" value="Unassembled WGS sequence"/>
</dbReference>
<organism evidence="5 6">
    <name type="scientific">Colletotrichum orchidophilum</name>
    <dbReference type="NCBI Taxonomy" id="1209926"/>
    <lineage>
        <taxon>Eukaryota</taxon>
        <taxon>Fungi</taxon>
        <taxon>Dikarya</taxon>
        <taxon>Ascomycota</taxon>
        <taxon>Pezizomycotina</taxon>
        <taxon>Sordariomycetes</taxon>
        <taxon>Hypocreomycetidae</taxon>
        <taxon>Glomerellales</taxon>
        <taxon>Glomerellaceae</taxon>
        <taxon>Colletotrichum</taxon>
    </lineage>
</organism>
<dbReference type="PANTHER" id="PTHR46115">
    <property type="entry name" value="THIOREDOXIN-LIKE PROTEIN 1"/>
    <property type="match status" value="1"/>
</dbReference>
<evidence type="ECO:0000256" key="2">
    <source>
        <dbReference type="ARBA" id="ARBA00023157"/>
    </source>
</evidence>
<keyword evidence="6" id="KW-1185">Reference proteome</keyword>
<dbReference type="STRING" id="1209926.A0A1G4BGM6"/>
<dbReference type="SUPFAM" id="SSF52833">
    <property type="entry name" value="Thioredoxin-like"/>
    <property type="match status" value="1"/>
</dbReference>
<accession>A0A1G4BGM6</accession>
<dbReference type="GeneID" id="34557406"/>
<evidence type="ECO:0000313" key="5">
    <source>
        <dbReference type="EMBL" id="OHF00498.1"/>
    </source>
</evidence>
<dbReference type="PROSITE" id="PS51352">
    <property type="entry name" value="THIOREDOXIN_2"/>
    <property type="match status" value="1"/>
</dbReference>
<protein>
    <submittedName>
        <fullName evidence="5">Thioredoxin</fullName>
    </submittedName>
</protein>
<evidence type="ECO:0000259" key="4">
    <source>
        <dbReference type="PROSITE" id="PS51352"/>
    </source>
</evidence>
<proteinExistence type="inferred from homology"/>